<dbReference type="Proteomes" id="UP000276133">
    <property type="component" value="Unassembled WGS sequence"/>
</dbReference>
<dbReference type="AlphaFoldDB" id="A0A3M7QX07"/>
<name>A0A3M7QX07_BRAPC</name>
<gene>
    <name evidence="2" type="ORF">BpHYR1_033510</name>
</gene>
<reference evidence="2 3" key="1">
    <citation type="journal article" date="2018" name="Sci. Rep.">
        <title>Genomic signatures of local adaptation to the degree of environmental predictability in rotifers.</title>
        <authorList>
            <person name="Franch-Gras L."/>
            <person name="Hahn C."/>
            <person name="Garcia-Roger E.M."/>
            <person name="Carmona M.J."/>
            <person name="Serra M."/>
            <person name="Gomez A."/>
        </authorList>
    </citation>
    <scope>NUCLEOTIDE SEQUENCE [LARGE SCALE GENOMIC DNA]</scope>
    <source>
        <strain evidence="2">HYR1</strain>
    </source>
</reference>
<keyword evidence="1" id="KW-1133">Transmembrane helix</keyword>
<comment type="caution">
    <text evidence="2">The sequence shown here is derived from an EMBL/GenBank/DDBJ whole genome shotgun (WGS) entry which is preliminary data.</text>
</comment>
<accession>A0A3M7QX07</accession>
<keyword evidence="3" id="KW-1185">Reference proteome</keyword>
<evidence type="ECO:0000313" key="3">
    <source>
        <dbReference type="Proteomes" id="UP000276133"/>
    </source>
</evidence>
<dbReference type="EMBL" id="REGN01004895">
    <property type="protein sequence ID" value="RNA15749.1"/>
    <property type="molecule type" value="Genomic_DNA"/>
</dbReference>
<sequence>MKYYSVGCRDRKKIMDGVQLINCLVGRTSSLQSKKAFSSIELILLRVFAFDFAIVEEVLFFLCLRVFVVWMFELISLFDSLLLDSSL</sequence>
<keyword evidence="1" id="KW-0812">Transmembrane</keyword>
<keyword evidence="1" id="KW-0472">Membrane</keyword>
<protein>
    <submittedName>
        <fullName evidence="2">Uncharacterized protein</fullName>
    </submittedName>
</protein>
<proteinExistence type="predicted"/>
<feature type="transmembrane region" description="Helical" evidence="1">
    <location>
        <begin position="43"/>
        <end position="72"/>
    </location>
</feature>
<organism evidence="2 3">
    <name type="scientific">Brachionus plicatilis</name>
    <name type="common">Marine rotifer</name>
    <name type="synonym">Brachionus muelleri</name>
    <dbReference type="NCBI Taxonomy" id="10195"/>
    <lineage>
        <taxon>Eukaryota</taxon>
        <taxon>Metazoa</taxon>
        <taxon>Spiralia</taxon>
        <taxon>Gnathifera</taxon>
        <taxon>Rotifera</taxon>
        <taxon>Eurotatoria</taxon>
        <taxon>Monogononta</taxon>
        <taxon>Pseudotrocha</taxon>
        <taxon>Ploima</taxon>
        <taxon>Brachionidae</taxon>
        <taxon>Brachionus</taxon>
    </lineage>
</organism>
<evidence type="ECO:0000313" key="2">
    <source>
        <dbReference type="EMBL" id="RNA15749.1"/>
    </source>
</evidence>
<evidence type="ECO:0000256" key="1">
    <source>
        <dbReference type="SAM" id="Phobius"/>
    </source>
</evidence>